<evidence type="ECO:0000313" key="1">
    <source>
        <dbReference type="EMBL" id="CAF4630865.1"/>
    </source>
</evidence>
<feature type="non-terminal residue" evidence="2">
    <location>
        <position position="71"/>
    </location>
</feature>
<dbReference type="EMBL" id="CAJOBH010104781">
    <property type="protein sequence ID" value="CAF4630865.1"/>
    <property type="molecule type" value="Genomic_DNA"/>
</dbReference>
<name>A0A8S3BED7_9BILA</name>
<reference evidence="2" key="1">
    <citation type="submission" date="2021-02" db="EMBL/GenBank/DDBJ databases">
        <authorList>
            <person name="Nowell W R."/>
        </authorList>
    </citation>
    <scope>NUCLEOTIDE SEQUENCE</scope>
</reference>
<protein>
    <submittedName>
        <fullName evidence="2">Uncharacterized protein</fullName>
    </submittedName>
</protein>
<dbReference type="Proteomes" id="UP000681720">
    <property type="component" value="Unassembled WGS sequence"/>
</dbReference>
<dbReference type="Proteomes" id="UP000681967">
    <property type="component" value="Unassembled WGS sequence"/>
</dbReference>
<proteinExistence type="predicted"/>
<accession>A0A8S3BED7</accession>
<organism evidence="2 3">
    <name type="scientific">Rotaria magnacalcarata</name>
    <dbReference type="NCBI Taxonomy" id="392030"/>
    <lineage>
        <taxon>Eukaryota</taxon>
        <taxon>Metazoa</taxon>
        <taxon>Spiralia</taxon>
        <taxon>Gnathifera</taxon>
        <taxon>Rotifera</taxon>
        <taxon>Eurotatoria</taxon>
        <taxon>Bdelloidea</taxon>
        <taxon>Philodinida</taxon>
        <taxon>Philodinidae</taxon>
        <taxon>Rotaria</taxon>
    </lineage>
</organism>
<gene>
    <name evidence="1" type="ORF">BYL167_LOCUS41360</name>
    <name evidence="2" type="ORF">GIL414_LOCUS47637</name>
</gene>
<dbReference type="AlphaFoldDB" id="A0A8S3BED7"/>
<comment type="caution">
    <text evidence="2">The sequence shown here is derived from an EMBL/GenBank/DDBJ whole genome shotgun (WGS) entry which is preliminary data.</text>
</comment>
<dbReference type="EMBL" id="CAJOBJ010152453">
    <property type="protein sequence ID" value="CAF4812305.1"/>
    <property type="molecule type" value="Genomic_DNA"/>
</dbReference>
<evidence type="ECO:0000313" key="3">
    <source>
        <dbReference type="Proteomes" id="UP000681720"/>
    </source>
</evidence>
<evidence type="ECO:0000313" key="2">
    <source>
        <dbReference type="EMBL" id="CAF4812305.1"/>
    </source>
</evidence>
<sequence>MFISNTKYFVTRPQTTWIIFQIKKRNNSTTLPTKLTSSYFHHASSLPFVYKTLAQSFDDTAAQHPDHECYV</sequence>